<dbReference type="KEGG" id="mva:Mvan_4354"/>
<organism evidence="2 3">
    <name type="scientific">Mycolicibacterium vanbaalenii (strain DSM 7251 / JCM 13017 / BCRC 16820 / KCTC 9966 / NRRL B-24157 / PYR-1)</name>
    <name type="common">Mycobacterium vanbaalenii</name>
    <dbReference type="NCBI Taxonomy" id="350058"/>
    <lineage>
        <taxon>Bacteria</taxon>
        <taxon>Bacillati</taxon>
        <taxon>Actinomycetota</taxon>
        <taxon>Actinomycetes</taxon>
        <taxon>Mycobacteriales</taxon>
        <taxon>Mycobacteriaceae</taxon>
        <taxon>Mycolicibacterium</taxon>
    </lineage>
</organism>
<dbReference type="EMBL" id="CP000511">
    <property type="protein sequence ID" value="ABM15131.1"/>
    <property type="molecule type" value="Genomic_DNA"/>
</dbReference>
<evidence type="ECO:0000313" key="2">
    <source>
        <dbReference type="EMBL" id="ABM15131.1"/>
    </source>
</evidence>
<dbReference type="Proteomes" id="UP000009159">
    <property type="component" value="Chromosome"/>
</dbReference>
<gene>
    <name evidence="2" type="ordered locus">Mvan_4354</name>
</gene>
<dbReference type="HOGENOM" id="CLU_2024211_0_0_11"/>
<dbReference type="RefSeq" id="WP_011781509.1">
    <property type="nucleotide sequence ID" value="NC_008726.1"/>
</dbReference>
<reference evidence="2" key="1">
    <citation type="submission" date="2006-12" db="EMBL/GenBank/DDBJ databases">
        <title>Complete sequence of Mycobacterium vanbaalenii PYR-1.</title>
        <authorList>
            <consortium name="US DOE Joint Genome Institute"/>
            <person name="Copeland A."/>
            <person name="Lucas S."/>
            <person name="Lapidus A."/>
            <person name="Barry K."/>
            <person name="Detter J.C."/>
            <person name="Glavina del Rio T."/>
            <person name="Hammon N."/>
            <person name="Israni S."/>
            <person name="Dalin E."/>
            <person name="Tice H."/>
            <person name="Pitluck S."/>
            <person name="Singan V."/>
            <person name="Schmutz J."/>
            <person name="Larimer F."/>
            <person name="Land M."/>
            <person name="Hauser L."/>
            <person name="Kyrpides N."/>
            <person name="Anderson I.J."/>
            <person name="Miller C."/>
            <person name="Richardson P."/>
        </authorList>
    </citation>
    <scope>NUCLEOTIDE SEQUENCE [LARGE SCALE GENOMIC DNA]</scope>
    <source>
        <strain evidence="2">PYR-1</strain>
    </source>
</reference>
<dbReference type="AlphaFoldDB" id="A1TD81"/>
<evidence type="ECO:0000256" key="1">
    <source>
        <dbReference type="SAM" id="MobiDB-lite"/>
    </source>
</evidence>
<accession>A1TD81</accession>
<protein>
    <submittedName>
        <fullName evidence="2">Uncharacterized protein</fullName>
    </submittedName>
</protein>
<keyword evidence="3" id="KW-1185">Reference proteome</keyword>
<sequence>MFLSVTYMDNEPTPSVYSTPPRKSAGGDDRGATITVHPFGPDVAAMFEDGYVAPVPLPEPEKGSVSINLSLAEAEELARRLVVVVQAAKQGIYSNMGEQLKRYTREKRLNEAWQALMSEDDK</sequence>
<name>A1TD81_MYCVP</name>
<proteinExistence type="predicted"/>
<evidence type="ECO:0000313" key="3">
    <source>
        <dbReference type="Proteomes" id="UP000009159"/>
    </source>
</evidence>
<feature type="region of interest" description="Disordered" evidence="1">
    <location>
        <begin position="1"/>
        <end position="30"/>
    </location>
</feature>